<dbReference type="PROSITE" id="PS00028">
    <property type="entry name" value="ZINC_FINGER_C2H2_1"/>
    <property type="match status" value="3"/>
</dbReference>
<evidence type="ECO:0000256" key="8">
    <source>
        <dbReference type="ARBA" id="ARBA00023015"/>
    </source>
</evidence>
<comment type="function">
    <text evidence="1">May be involved in transcriptional regulation.</text>
</comment>
<keyword evidence="9" id="KW-0238">DNA-binding</keyword>
<feature type="region of interest" description="Disordered" evidence="13">
    <location>
        <begin position="46"/>
        <end position="80"/>
    </location>
</feature>
<keyword evidence="6 12" id="KW-0863">Zinc-finger</keyword>
<dbReference type="STRING" id="6526.A0A2C9KBF8"/>
<dbReference type="VEuPathDB" id="VectorBase:BGLAX_036979"/>
<dbReference type="Pfam" id="PF00096">
    <property type="entry name" value="zf-C2H2"/>
    <property type="match status" value="3"/>
</dbReference>
<dbReference type="PANTHER" id="PTHR24396:SF19">
    <property type="entry name" value="FI01119P"/>
    <property type="match status" value="1"/>
</dbReference>
<dbReference type="GO" id="GO:0008270">
    <property type="term" value="F:zinc ion binding"/>
    <property type="evidence" value="ECO:0007669"/>
    <property type="project" value="UniProtKB-KW"/>
</dbReference>
<name>A0A2C9KBF8_BIOGL</name>
<dbReference type="InterPro" id="IPR051643">
    <property type="entry name" value="Transcr_Reg_ZincFinger"/>
</dbReference>
<evidence type="ECO:0000256" key="12">
    <source>
        <dbReference type="PROSITE-ProRule" id="PRU00042"/>
    </source>
</evidence>
<comment type="similarity">
    <text evidence="3">Belongs to the krueppel C2H2-type zinc-finger protein family.</text>
</comment>
<dbReference type="SUPFAM" id="SSF57667">
    <property type="entry name" value="beta-beta-alpha zinc fingers"/>
    <property type="match status" value="2"/>
</dbReference>
<evidence type="ECO:0000256" key="3">
    <source>
        <dbReference type="ARBA" id="ARBA00006991"/>
    </source>
</evidence>
<feature type="domain" description="C2H2-type" evidence="14">
    <location>
        <begin position="170"/>
        <end position="194"/>
    </location>
</feature>
<evidence type="ECO:0000256" key="11">
    <source>
        <dbReference type="ARBA" id="ARBA00023242"/>
    </source>
</evidence>
<proteinExistence type="inferred from homology"/>
<dbReference type="EnsemblMetazoa" id="BGLB017187-RA">
    <property type="protein sequence ID" value="BGLB017187-PA"/>
    <property type="gene ID" value="BGLB017187"/>
</dbReference>
<sequence length="201" mass="22120">MMQEVLGLDQAGLNGGSLVDSHGIHGSLDQGASDILQQALENSGLQNTVEDDHDTDKEGSGLVNMTSSRSGLPGTGGLRSGGHLTRLGTMTIQDSATGLLKRHYIRKVNGIRWHQCTYCSKEFKKPSDLVRHIRIHTHEKPYKCTQCFRAFAVKSTLTAHIKTHTGVKEFRCEVCSKMFSTQGSLKVHLRLHTGWLKVLGL</sequence>
<dbReference type="FunFam" id="3.30.160.60:FF:000226">
    <property type="entry name" value="Zinc finger protein 236 variant"/>
    <property type="match status" value="1"/>
</dbReference>
<dbReference type="AlphaFoldDB" id="A0A2C9KBF8"/>
<evidence type="ECO:0000256" key="6">
    <source>
        <dbReference type="ARBA" id="ARBA00022771"/>
    </source>
</evidence>
<keyword evidence="4" id="KW-0479">Metal-binding</keyword>
<dbReference type="VEuPathDB" id="VectorBase:BGLB017187"/>
<organism evidence="15 16">
    <name type="scientific">Biomphalaria glabrata</name>
    <name type="common">Bloodfluke planorb</name>
    <name type="synonym">Freshwater snail</name>
    <dbReference type="NCBI Taxonomy" id="6526"/>
    <lineage>
        <taxon>Eukaryota</taxon>
        <taxon>Metazoa</taxon>
        <taxon>Spiralia</taxon>
        <taxon>Lophotrochozoa</taxon>
        <taxon>Mollusca</taxon>
        <taxon>Gastropoda</taxon>
        <taxon>Heterobranchia</taxon>
        <taxon>Euthyneura</taxon>
        <taxon>Panpulmonata</taxon>
        <taxon>Hygrophila</taxon>
        <taxon>Lymnaeoidea</taxon>
        <taxon>Planorbidae</taxon>
        <taxon>Biomphalaria</taxon>
    </lineage>
</organism>
<dbReference type="FunFam" id="3.30.160.60:FF:000573">
    <property type="entry name" value="Putative zinc finger protein 236"/>
    <property type="match status" value="1"/>
</dbReference>
<evidence type="ECO:0000256" key="4">
    <source>
        <dbReference type="ARBA" id="ARBA00022723"/>
    </source>
</evidence>
<evidence type="ECO:0000256" key="13">
    <source>
        <dbReference type="SAM" id="MobiDB-lite"/>
    </source>
</evidence>
<dbReference type="GO" id="GO:0005634">
    <property type="term" value="C:nucleus"/>
    <property type="evidence" value="ECO:0007669"/>
    <property type="project" value="UniProtKB-SubCell"/>
</dbReference>
<evidence type="ECO:0000313" key="15">
    <source>
        <dbReference type="EnsemblMetazoa" id="BGLB017187-PA"/>
    </source>
</evidence>
<reference evidence="15" key="1">
    <citation type="submission" date="2020-05" db="UniProtKB">
        <authorList>
            <consortium name="EnsemblMetazoa"/>
        </authorList>
    </citation>
    <scope>IDENTIFICATION</scope>
    <source>
        <strain evidence="15">BB02</strain>
    </source>
</reference>
<keyword evidence="10" id="KW-0804">Transcription</keyword>
<evidence type="ECO:0000256" key="9">
    <source>
        <dbReference type="ARBA" id="ARBA00023125"/>
    </source>
</evidence>
<keyword evidence="5" id="KW-0677">Repeat</keyword>
<dbReference type="InterPro" id="IPR036236">
    <property type="entry name" value="Znf_C2H2_sf"/>
</dbReference>
<gene>
    <name evidence="15" type="primary">106075703</name>
</gene>
<evidence type="ECO:0000256" key="1">
    <source>
        <dbReference type="ARBA" id="ARBA00003767"/>
    </source>
</evidence>
<protein>
    <recommendedName>
        <fullName evidence="14">C2H2-type domain-containing protein</fullName>
    </recommendedName>
</protein>
<evidence type="ECO:0000256" key="7">
    <source>
        <dbReference type="ARBA" id="ARBA00022833"/>
    </source>
</evidence>
<dbReference type="PROSITE" id="PS50157">
    <property type="entry name" value="ZINC_FINGER_C2H2_2"/>
    <property type="match status" value="3"/>
</dbReference>
<feature type="domain" description="C2H2-type" evidence="14">
    <location>
        <begin position="142"/>
        <end position="169"/>
    </location>
</feature>
<feature type="domain" description="C2H2-type" evidence="14">
    <location>
        <begin position="114"/>
        <end position="141"/>
    </location>
</feature>
<dbReference type="InterPro" id="IPR013087">
    <property type="entry name" value="Znf_C2H2_type"/>
</dbReference>
<dbReference type="Proteomes" id="UP000076420">
    <property type="component" value="Unassembled WGS sequence"/>
</dbReference>
<dbReference type="GO" id="GO:0000978">
    <property type="term" value="F:RNA polymerase II cis-regulatory region sequence-specific DNA binding"/>
    <property type="evidence" value="ECO:0007669"/>
    <property type="project" value="TreeGrafter"/>
</dbReference>
<keyword evidence="8" id="KW-0805">Transcription regulation</keyword>
<evidence type="ECO:0000256" key="10">
    <source>
        <dbReference type="ARBA" id="ARBA00023163"/>
    </source>
</evidence>
<keyword evidence="7" id="KW-0862">Zinc</keyword>
<evidence type="ECO:0000256" key="2">
    <source>
        <dbReference type="ARBA" id="ARBA00004123"/>
    </source>
</evidence>
<keyword evidence="11" id="KW-0539">Nucleus</keyword>
<dbReference type="SMART" id="SM00355">
    <property type="entry name" value="ZnF_C2H2"/>
    <property type="match status" value="3"/>
</dbReference>
<dbReference type="KEGG" id="bgt:106075703"/>
<evidence type="ECO:0000313" key="16">
    <source>
        <dbReference type="Proteomes" id="UP000076420"/>
    </source>
</evidence>
<dbReference type="GO" id="GO:0000981">
    <property type="term" value="F:DNA-binding transcription factor activity, RNA polymerase II-specific"/>
    <property type="evidence" value="ECO:0007669"/>
    <property type="project" value="TreeGrafter"/>
</dbReference>
<accession>A0A2C9KBF8</accession>
<dbReference type="FunFam" id="3.30.160.60:FF:001017">
    <property type="entry name" value="Zinc finger protein 236 variant"/>
    <property type="match status" value="1"/>
</dbReference>
<evidence type="ECO:0000256" key="5">
    <source>
        <dbReference type="ARBA" id="ARBA00022737"/>
    </source>
</evidence>
<evidence type="ECO:0000259" key="14">
    <source>
        <dbReference type="PROSITE" id="PS50157"/>
    </source>
</evidence>
<comment type="subcellular location">
    <subcellularLocation>
        <location evidence="2">Nucleus</location>
    </subcellularLocation>
</comment>
<dbReference type="Gene3D" id="3.30.160.60">
    <property type="entry name" value="Classic Zinc Finger"/>
    <property type="match status" value="3"/>
</dbReference>
<dbReference type="PANTHER" id="PTHR24396">
    <property type="entry name" value="ZINC FINGER PROTEIN"/>
    <property type="match status" value="1"/>
</dbReference>